<evidence type="ECO:0000313" key="2">
    <source>
        <dbReference type="EMBL" id="CRH05759.1"/>
    </source>
</evidence>
<sequence>MPPQLGEQGAGRSLSLGGDAERLFDKAQGAVAREAWGEATGYFDQAIEAETQARGALSWSLIPIHLAYAKMLHEQRAVTKAITQYERVTLHPEATGAPERVEQLLQAMAGLAELHGQQGNFRHALKLVEDAHGLALLQWGQSSEQAKALANQRQQLQRQSDLPTDGDLEDQRAQSWLQHGDYARISKVDAARIKSQLKEAEKLARNGQLERARPLFQQAEEWVRQRVGADHRDTRYLRQAIVRIVSLAGAHQEAKELGHALWQERLSSLGADHRETLDSLAQMARLYLEEGDADGFGTISARLLEGAERHYGLESQQRLKWVLFVIRGWQQLARYRAAHEMAEHALALLTERGQEADLPYRLTLMDLKAASLLKLGKHTEAAQVIQQLLTYDHALTTSQQMELLHRLVKSKHAIRHYNEALGYLDQLMTMVGRYMGSSSATFEKLKRQRHALVQLLQQDPD</sequence>
<feature type="region of interest" description="Disordered" evidence="1">
    <location>
        <begin position="150"/>
        <end position="169"/>
    </location>
</feature>
<evidence type="ECO:0008006" key="3">
    <source>
        <dbReference type="Google" id="ProtNLM"/>
    </source>
</evidence>
<accession>A0A1S7LI37</accession>
<dbReference type="SUPFAM" id="SSF48452">
    <property type="entry name" value="TPR-like"/>
    <property type="match status" value="1"/>
</dbReference>
<evidence type="ECO:0000256" key="1">
    <source>
        <dbReference type="SAM" id="MobiDB-lite"/>
    </source>
</evidence>
<reference evidence="2" key="1">
    <citation type="submission" date="2015-04" db="EMBL/GenBank/DDBJ databases">
        <authorList>
            <person name="Syromyatnikov M.Y."/>
            <person name="Popov V.N."/>
        </authorList>
    </citation>
    <scope>NUCLEOTIDE SEQUENCE</scope>
    <source>
        <strain evidence="2">MO-1</strain>
    </source>
</reference>
<dbReference type="EMBL" id="LO017727">
    <property type="protein sequence ID" value="CRH05759.1"/>
    <property type="molecule type" value="Genomic_DNA"/>
</dbReference>
<proteinExistence type="predicted"/>
<feature type="compositionally biased region" description="Low complexity" evidence="1">
    <location>
        <begin position="150"/>
        <end position="159"/>
    </location>
</feature>
<dbReference type="InterPro" id="IPR011990">
    <property type="entry name" value="TPR-like_helical_dom_sf"/>
</dbReference>
<dbReference type="AlphaFoldDB" id="A0A1S7LI37"/>
<organism evidence="2">
    <name type="scientific">Magnetococcus massalia (strain MO-1)</name>
    <dbReference type="NCBI Taxonomy" id="451514"/>
    <lineage>
        <taxon>Bacteria</taxon>
        <taxon>Pseudomonadati</taxon>
        <taxon>Pseudomonadota</taxon>
        <taxon>Magnetococcia</taxon>
        <taxon>Magnetococcales</taxon>
        <taxon>Magnetococcaceae</taxon>
        <taxon>Magnetococcus</taxon>
    </lineage>
</organism>
<gene>
    <name evidence="2" type="ORF">MAGMO_1571</name>
</gene>
<protein>
    <recommendedName>
        <fullName evidence="3">MalT-like TPR region domain-containing protein</fullName>
    </recommendedName>
</protein>
<name>A0A1S7LI37_MAGMO</name>
<dbReference type="Gene3D" id="1.25.40.10">
    <property type="entry name" value="Tetratricopeptide repeat domain"/>
    <property type="match status" value="2"/>
</dbReference>